<reference evidence="2 3" key="1">
    <citation type="journal article" date="2022" name="G3 (Bethesda)">
        <title>Evaluating Illumina-, Nanopore-, and PacBio-based genome assembly strategies with the bald notothen, Trematomus borchgrevinki.</title>
        <authorList>
            <person name="Rayamajhi N."/>
            <person name="Cheng C.C."/>
            <person name="Catchen J.M."/>
        </authorList>
    </citation>
    <scope>NUCLEOTIDE SEQUENCE [LARGE SCALE GENOMIC DNA]</scope>
    <source>
        <strain evidence="2">AGRC-2024</strain>
    </source>
</reference>
<feature type="chain" id="PRO_5044856166" description="Chemokine interleukin-8-like domain-containing protein" evidence="1">
    <location>
        <begin position="30"/>
        <end position="99"/>
    </location>
</feature>
<dbReference type="EMBL" id="JBIYXZ010002090">
    <property type="protein sequence ID" value="KAL3040532.1"/>
    <property type="molecule type" value="Genomic_DNA"/>
</dbReference>
<dbReference type="AlphaFoldDB" id="A0ABD2FFM7"/>
<evidence type="ECO:0000313" key="2">
    <source>
        <dbReference type="EMBL" id="KAL3040532.1"/>
    </source>
</evidence>
<keyword evidence="3" id="KW-1185">Reference proteome</keyword>
<dbReference type="SUPFAM" id="SSF54117">
    <property type="entry name" value="Interleukin 8-like chemokines"/>
    <property type="match status" value="1"/>
</dbReference>
<evidence type="ECO:0008006" key="4">
    <source>
        <dbReference type="Google" id="ProtNLM"/>
    </source>
</evidence>
<name>A0ABD2FFM7_PAGBO</name>
<evidence type="ECO:0000313" key="3">
    <source>
        <dbReference type="Proteomes" id="UP001619887"/>
    </source>
</evidence>
<comment type="caution">
    <text evidence="2">The sequence shown here is derived from an EMBL/GenBank/DDBJ whole genome shotgun (WGS) entry which is preliminary data.</text>
</comment>
<reference evidence="2 3" key="2">
    <citation type="journal article" date="2024" name="G3 (Bethesda)">
        <title>The genome of the cryopelagic Antarctic bald notothen, Trematomus borchgrevinki.</title>
        <authorList>
            <person name="Rayamajhi N."/>
            <person name="Rivera-Colon A.G."/>
            <person name="Minhas B.F."/>
            <person name="Cheng C.C."/>
            <person name="Catchen J.M."/>
        </authorList>
    </citation>
    <scope>NUCLEOTIDE SEQUENCE [LARGE SCALE GENOMIC DNA]</scope>
    <source>
        <strain evidence="2">AGRC-2024</strain>
    </source>
</reference>
<proteinExistence type="predicted"/>
<organism evidence="2 3">
    <name type="scientific">Pagothenia borchgrevinki</name>
    <name type="common">Bald rockcod</name>
    <name type="synonym">Trematomus borchgrevinki</name>
    <dbReference type="NCBI Taxonomy" id="8213"/>
    <lineage>
        <taxon>Eukaryota</taxon>
        <taxon>Metazoa</taxon>
        <taxon>Chordata</taxon>
        <taxon>Craniata</taxon>
        <taxon>Vertebrata</taxon>
        <taxon>Euteleostomi</taxon>
        <taxon>Actinopterygii</taxon>
        <taxon>Neopterygii</taxon>
        <taxon>Teleostei</taxon>
        <taxon>Neoteleostei</taxon>
        <taxon>Acanthomorphata</taxon>
        <taxon>Eupercaria</taxon>
        <taxon>Perciformes</taxon>
        <taxon>Notothenioidei</taxon>
        <taxon>Nototheniidae</taxon>
        <taxon>Pagothenia</taxon>
    </lineage>
</organism>
<keyword evidence="1" id="KW-0732">Signal</keyword>
<dbReference type="InterPro" id="IPR036048">
    <property type="entry name" value="Interleukin_8-like_sf"/>
</dbReference>
<sequence>MSTTRSVTRWILLLTLAVVMLLSVSKVGARGQHLTCWSKCTNFKIQRIQSCVEQMQRRNCNHAFVVKNKRRTVCIKPDTVWLKEMIKKGEIHCPPDIRP</sequence>
<dbReference type="Gene3D" id="2.40.50.40">
    <property type="match status" value="1"/>
</dbReference>
<protein>
    <recommendedName>
        <fullName evidence="4">Chemokine interleukin-8-like domain-containing protein</fullName>
    </recommendedName>
</protein>
<gene>
    <name evidence="2" type="ORF">OYC64_011534</name>
</gene>
<accession>A0ABD2FFM7</accession>
<evidence type="ECO:0000256" key="1">
    <source>
        <dbReference type="SAM" id="SignalP"/>
    </source>
</evidence>
<feature type="signal peptide" evidence="1">
    <location>
        <begin position="1"/>
        <end position="29"/>
    </location>
</feature>
<dbReference type="Proteomes" id="UP001619887">
    <property type="component" value="Unassembled WGS sequence"/>
</dbReference>